<gene>
    <name evidence="3" type="ORF">J5N97_010758</name>
</gene>
<dbReference type="EMBL" id="JAGGNH010000002">
    <property type="protein sequence ID" value="KAJ0982503.1"/>
    <property type="molecule type" value="Genomic_DNA"/>
</dbReference>
<organism evidence="3 4">
    <name type="scientific">Dioscorea zingiberensis</name>
    <dbReference type="NCBI Taxonomy" id="325984"/>
    <lineage>
        <taxon>Eukaryota</taxon>
        <taxon>Viridiplantae</taxon>
        <taxon>Streptophyta</taxon>
        <taxon>Embryophyta</taxon>
        <taxon>Tracheophyta</taxon>
        <taxon>Spermatophyta</taxon>
        <taxon>Magnoliopsida</taxon>
        <taxon>Liliopsida</taxon>
        <taxon>Dioscoreales</taxon>
        <taxon>Dioscoreaceae</taxon>
        <taxon>Dioscorea</taxon>
    </lineage>
</organism>
<dbReference type="PANTHER" id="PTHR35747:SF2">
    <property type="entry name" value="NON-SPECIFIC LIPID TRANSFER PROTEIN GPI-ANCHORED 25"/>
    <property type="match status" value="1"/>
</dbReference>
<dbReference type="CDD" id="cd00010">
    <property type="entry name" value="AAI_LTSS"/>
    <property type="match status" value="2"/>
</dbReference>
<accession>A0A9D5HMY5</accession>
<comment type="caution">
    <text evidence="3">The sequence shown here is derived from an EMBL/GenBank/DDBJ whole genome shotgun (WGS) entry which is preliminary data.</text>
</comment>
<dbReference type="OrthoDB" id="911994at2759"/>
<name>A0A9D5HMY5_9LILI</name>
<sequence length="264" mass="27047">MTTKRLLVLALILLLLDAIEQSGSTAPPSSQMPCAEEVVSMSPCLSSVAEQSDGGAMEPSTRCCANFFAAVDGAWSGPACLCHLLRQPLLLGFPINGSLISSLFPTCGRSADDAAAFQTLCKGVRMLPPFRDVEPAGSIESEVPSPEPAAHQPLFGESSTPSVPCCTQLASVVKSDPECLCELLNGGGASMGITINRTQALALPAACNVQTPPISDCNSGGSNGVPSSGVSNALVDAAQMTVTLALSLLVAAYVSLPRSSYFVG</sequence>
<evidence type="ECO:0000313" key="3">
    <source>
        <dbReference type="EMBL" id="KAJ0982503.1"/>
    </source>
</evidence>
<feature type="chain" id="PRO_5039436934" description="Bifunctional inhibitor/plant lipid transfer protein/seed storage helical domain-containing protein" evidence="1">
    <location>
        <begin position="26"/>
        <end position="264"/>
    </location>
</feature>
<dbReference type="PANTHER" id="PTHR35747">
    <property type="entry name" value="BIFUNCTIONAL INHIBITOR/LIPID-TRANSFER PROTEIN/SEED STORAGE 2S ALBUMIN SUPERFAMILY PROTEIN"/>
    <property type="match status" value="1"/>
</dbReference>
<protein>
    <recommendedName>
        <fullName evidence="2">Bifunctional inhibitor/plant lipid transfer protein/seed storage helical domain-containing protein</fullName>
    </recommendedName>
</protein>
<dbReference type="InterPro" id="IPR053353">
    <property type="entry name" value="Plant_LTP_GPI-anchored"/>
</dbReference>
<dbReference type="InterPro" id="IPR036312">
    <property type="entry name" value="Bifun_inhib/LTP/seed_sf"/>
</dbReference>
<feature type="domain" description="Bifunctional inhibitor/plant lipid transfer protein/seed storage helical" evidence="2">
    <location>
        <begin position="34"/>
        <end position="119"/>
    </location>
</feature>
<reference evidence="3" key="1">
    <citation type="submission" date="2021-03" db="EMBL/GenBank/DDBJ databases">
        <authorList>
            <person name="Li Z."/>
            <person name="Yang C."/>
        </authorList>
    </citation>
    <scope>NUCLEOTIDE SEQUENCE</scope>
    <source>
        <strain evidence="3">Dzin_1.0</strain>
        <tissue evidence="3">Leaf</tissue>
    </source>
</reference>
<evidence type="ECO:0000313" key="4">
    <source>
        <dbReference type="Proteomes" id="UP001085076"/>
    </source>
</evidence>
<dbReference type="Pfam" id="PF14368">
    <property type="entry name" value="LTP_2"/>
    <property type="match status" value="2"/>
</dbReference>
<proteinExistence type="predicted"/>
<reference evidence="3" key="2">
    <citation type="journal article" date="2022" name="Hortic Res">
        <title>The genome of Dioscorea zingiberensis sheds light on the biosynthesis, origin and evolution of the medicinally important diosgenin saponins.</title>
        <authorList>
            <person name="Li Y."/>
            <person name="Tan C."/>
            <person name="Li Z."/>
            <person name="Guo J."/>
            <person name="Li S."/>
            <person name="Chen X."/>
            <person name="Wang C."/>
            <person name="Dai X."/>
            <person name="Yang H."/>
            <person name="Song W."/>
            <person name="Hou L."/>
            <person name="Xu J."/>
            <person name="Tong Z."/>
            <person name="Xu A."/>
            <person name="Yuan X."/>
            <person name="Wang W."/>
            <person name="Yang Q."/>
            <person name="Chen L."/>
            <person name="Sun Z."/>
            <person name="Wang K."/>
            <person name="Pan B."/>
            <person name="Chen J."/>
            <person name="Bao Y."/>
            <person name="Liu F."/>
            <person name="Qi X."/>
            <person name="Gang D.R."/>
            <person name="Wen J."/>
            <person name="Li J."/>
        </authorList>
    </citation>
    <scope>NUCLEOTIDE SEQUENCE</scope>
    <source>
        <strain evidence="3">Dzin_1.0</strain>
    </source>
</reference>
<evidence type="ECO:0000259" key="2">
    <source>
        <dbReference type="SMART" id="SM00499"/>
    </source>
</evidence>
<dbReference type="Gene3D" id="1.10.110.10">
    <property type="entry name" value="Plant lipid-transfer and hydrophobic proteins"/>
    <property type="match status" value="2"/>
</dbReference>
<evidence type="ECO:0000256" key="1">
    <source>
        <dbReference type="SAM" id="SignalP"/>
    </source>
</evidence>
<keyword evidence="1" id="KW-0732">Signal</keyword>
<dbReference type="AlphaFoldDB" id="A0A9D5HMY5"/>
<dbReference type="Proteomes" id="UP001085076">
    <property type="component" value="Miscellaneous, Linkage group lg02"/>
</dbReference>
<dbReference type="SUPFAM" id="SSF47699">
    <property type="entry name" value="Bifunctional inhibitor/lipid-transfer protein/seed storage 2S albumin"/>
    <property type="match status" value="2"/>
</dbReference>
<feature type="domain" description="Bifunctional inhibitor/plant lipid transfer protein/seed storage helical" evidence="2">
    <location>
        <begin position="121"/>
        <end position="217"/>
    </location>
</feature>
<dbReference type="InterPro" id="IPR016140">
    <property type="entry name" value="Bifunc_inhib/LTP/seed_store"/>
</dbReference>
<keyword evidence="4" id="KW-1185">Reference proteome</keyword>
<dbReference type="SMART" id="SM00499">
    <property type="entry name" value="AAI"/>
    <property type="match status" value="2"/>
</dbReference>
<feature type="signal peptide" evidence="1">
    <location>
        <begin position="1"/>
        <end position="25"/>
    </location>
</feature>